<evidence type="ECO:0000313" key="1">
    <source>
        <dbReference type="EMBL" id="GMF31908.1"/>
    </source>
</evidence>
<sequence length="154" mass="16633">MGSVLGGLVTEPVLGSGGRPSWLARKVSLKWSVTEVEGVRNVPSHFDYADRFWEHPSWTAPVSRSPSLRSAGAIVAPAFVLAFRPQCTSPHNAATENAVKMLYHLICSPEMSIVIPKNQISVNTSGTESISAYELKSWVQDKLVASAEIIEAVA</sequence>
<keyword evidence="2" id="KW-1185">Reference proteome</keyword>
<name>A0A9W7CM02_9STRA</name>
<organism evidence="1 2">
    <name type="scientific">Phytophthora fragariaefolia</name>
    <dbReference type="NCBI Taxonomy" id="1490495"/>
    <lineage>
        <taxon>Eukaryota</taxon>
        <taxon>Sar</taxon>
        <taxon>Stramenopiles</taxon>
        <taxon>Oomycota</taxon>
        <taxon>Peronosporomycetes</taxon>
        <taxon>Peronosporales</taxon>
        <taxon>Peronosporaceae</taxon>
        <taxon>Phytophthora</taxon>
    </lineage>
</organism>
<gene>
    <name evidence="1" type="ORF">Pfra01_000744900</name>
</gene>
<dbReference type="AlphaFoldDB" id="A0A9W7CM02"/>
<protein>
    <submittedName>
        <fullName evidence="1">Unnamed protein product</fullName>
    </submittedName>
</protein>
<dbReference type="EMBL" id="BSXT01000657">
    <property type="protein sequence ID" value="GMF31908.1"/>
    <property type="molecule type" value="Genomic_DNA"/>
</dbReference>
<comment type="caution">
    <text evidence="1">The sequence shown here is derived from an EMBL/GenBank/DDBJ whole genome shotgun (WGS) entry which is preliminary data.</text>
</comment>
<evidence type="ECO:0000313" key="2">
    <source>
        <dbReference type="Proteomes" id="UP001165121"/>
    </source>
</evidence>
<proteinExistence type="predicted"/>
<reference evidence="1" key="1">
    <citation type="submission" date="2023-04" db="EMBL/GenBank/DDBJ databases">
        <title>Phytophthora fragariaefolia NBRC 109709.</title>
        <authorList>
            <person name="Ichikawa N."/>
            <person name="Sato H."/>
            <person name="Tonouchi N."/>
        </authorList>
    </citation>
    <scope>NUCLEOTIDE SEQUENCE</scope>
    <source>
        <strain evidence="1">NBRC 109709</strain>
    </source>
</reference>
<accession>A0A9W7CM02</accession>
<dbReference type="Proteomes" id="UP001165121">
    <property type="component" value="Unassembled WGS sequence"/>
</dbReference>